<evidence type="ECO:0000256" key="1">
    <source>
        <dbReference type="ARBA" id="ARBA00000085"/>
    </source>
</evidence>
<dbReference type="Gene3D" id="1.10.287.130">
    <property type="match status" value="1"/>
</dbReference>
<feature type="transmembrane region" description="Helical" evidence="12">
    <location>
        <begin position="32"/>
        <end position="57"/>
    </location>
</feature>
<evidence type="ECO:0000256" key="11">
    <source>
        <dbReference type="PROSITE-ProRule" id="PRU00169"/>
    </source>
</evidence>
<keyword evidence="16" id="KW-1185">Reference proteome</keyword>
<dbReference type="CDD" id="cd00082">
    <property type="entry name" value="HisKA"/>
    <property type="match status" value="1"/>
</dbReference>
<dbReference type="SMART" id="SM00448">
    <property type="entry name" value="REC"/>
    <property type="match status" value="1"/>
</dbReference>
<sequence>MRTHFTKLLKWPSLAELDGAAADSRKLAPGRVAAAILVACLVAASEGWLVALLWVAAQLTCEACVWLASRPLTQGDAASRANRLAYMVAVTFNSSSWLVLSEIFWCAHERGSQFIALLIWASLLVNAISFAFRSSLSFLVLAAPTMVVMTLTPVLAPRFSGPQQAMICVGVVIFAGYAAISAWRNVLAARSLTEAGAALERERRAAEAANAAKSAFLATMSHEIRTPLNGVIGMAQAMERDELPRRQRDRLAVIRQGGETLLCLLNDLLDLSRIEAGRLELEGGLVDAGEIALSAQAAFTSLAGNKDIYLVTEVAPEARGLWLGDPTRVRQIVYNLVSNAVKFTASGSVQIRVTHDGARLRMAVTDTGPGIPAERAGALFDKFVQVDASTTRRYGGSGLGLAICRELAALMGGEVTLTSVLNHGSTFTLSLPLARAPAGTAEAVAAADAEEADCTGLRILAAEDNPMNQQVLKTLLDQLGVELTVVGDGAQAVEAHATVEFDVILMDVQMPVMDGPTAARAIRANEAATGRRTPILALTANAMTHHADEYLAAGMDGLVAKPIQLGQLIAEIDRVTYPAQASAPAETVRAVGG</sequence>
<evidence type="ECO:0000256" key="3">
    <source>
        <dbReference type="ARBA" id="ARBA00022553"/>
    </source>
</evidence>
<dbReference type="Pfam" id="PF00512">
    <property type="entry name" value="HisKA"/>
    <property type="match status" value="1"/>
</dbReference>
<evidence type="ECO:0000256" key="5">
    <source>
        <dbReference type="ARBA" id="ARBA00022741"/>
    </source>
</evidence>
<dbReference type="SUPFAM" id="SSF55874">
    <property type="entry name" value="ATPase domain of HSP90 chaperone/DNA topoisomerase II/histidine kinase"/>
    <property type="match status" value="1"/>
</dbReference>
<dbReference type="SUPFAM" id="SSF47384">
    <property type="entry name" value="Homodimeric domain of signal transducing histidine kinase"/>
    <property type="match status" value="1"/>
</dbReference>
<feature type="domain" description="Response regulatory" evidence="14">
    <location>
        <begin position="458"/>
        <end position="576"/>
    </location>
</feature>
<evidence type="ECO:0000256" key="10">
    <source>
        <dbReference type="ARBA" id="ARBA00068150"/>
    </source>
</evidence>
<evidence type="ECO:0000313" key="15">
    <source>
        <dbReference type="EMBL" id="RAK59017.1"/>
    </source>
</evidence>
<evidence type="ECO:0000313" key="16">
    <source>
        <dbReference type="Proteomes" id="UP000249842"/>
    </source>
</evidence>
<dbReference type="Gene3D" id="3.40.50.2300">
    <property type="match status" value="1"/>
</dbReference>
<dbReference type="SMART" id="SM00387">
    <property type="entry name" value="HATPase_c"/>
    <property type="match status" value="1"/>
</dbReference>
<dbReference type="PANTHER" id="PTHR45339:SF1">
    <property type="entry name" value="HYBRID SIGNAL TRANSDUCTION HISTIDINE KINASE J"/>
    <property type="match status" value="1"/>
</dbReference>
<evidence type="ECO:0000256" key="7">
    <source>
        <dbReference type="ARBA" id="ARBA00022840"/>
    </source>
</evidence>
<feature type="modified residue" description="4-aspartylphosphate" evidence="11">
    <location>
        <position position="507"/>
    </location>
</feature>
<keyword evidence="12" id="KW-0472">Membrane</keyword>
<evidence type="ECO:0000256" key="6">
    <source>
        <dbReference type="ARBA" id="ARBA00022777"/>
    </source>
</evidence>
<evidence type="ECO:0000256" key="12">
    <source>
        <dbReference type="SAM" id="Phobius"/>
    </source>
</evidence>
<evidence type="ECO:0000256" key="9">
    <source>
        <dbReference type="ARBA" id="ARBA00064003"/>
    </source>
</evidence>
<dbReference type="Pfam" id="PF02518">
    <property type="entry name" value="HATPase_c"/>
    <property type="match status" value="1"/>
</dbReference>
<dbReference type="CDD" id="cd17546">
    <property type="entry name" value="REC_hyHK_CKI1_RcsC-like"/>
    <property type="match status" value="1"/>
</dbReference>
<keyword evidence="4" id="KW-0808">Transferase</keyword>
<dbReference type="PROSITE" id="PS50110">
    <property type="entry name" value="RESPONSE_REGULATORY"/>
    <property type="match status" value="1"/>
</dbReference>
<dbReference type="InterPro" id="IPR036890">
    <property type="entry name" value="HATPase_C_sf"/>
</dbReference>
<dbReference type="InterPro" id="IPR003661">
    <property type="entry name" value="HisK_dim/P_dom"/>
</dbReference>
<dbReference type="InterPro" id="IPR001789">
    <property type="entry name" value="Sig_transdc_resp-reg_receiver"/>
</dbReference>
<gene>
    <name evidence="15" type="ORF">DJ021_03955</name>
</gene>
<dbReference type="Proteomes" id="UP000249842">
    <property type="component" value="Unassembled WGS sequence"/>
</dbReference>
<keyword evidence="5" id="KW-0547">Nucleotide-binding</keyword>
<feature type="domain" description="Histidine kinase" evidence="13">
    <location>
        <begin position="219"/>
        <end position="435"/>
    </location>
</feature>
<keyword evidence="3 11" id="KW-0597">Phosphoprotein</keyword>
<evidence type="ECO:0000259" key="13">
    <source>
        <dbReference type="PROSITE" id="PS50109"/>
    </source>
</evidence>
<dbReference type="Gene3D" id="3.30.565.10">
    <property type="entry name" value="Histidine kinase-like ATPase, C-terminal domain"/>
    <property type="match status" value="1"/>
</dbReference>
<dbReference type="SMART" id="SM00388">
    <property type="entry name" value="HisKA"/>
    <property type="match status" value="1"/>
</dbReference>
<keyword evidence="8" id="KW-0902">Two-component regulatory system</keyword>
<feature type="transmembrane region" description="Helical" evidence="12">
    <location>
        <begin position="114"/>
        <end position="132"/>
    </location>
</feature>
<protein>
    <recommendedName>
        <fullName evidence="10">Sensory/regulatory protein RpfC</fullName>
        <ecNumber evidence="2">2.7.13.3</ecNumber>
    </recommendedName>
</protein>
<dbReference type="RefSeq" id="WP_111456310.1">
    <property type="nucleotide sequence ID" value="NZ_QFYP01000001.1"/>
</dbReference>
<organism evidence="15 16">
    <name type="scientific">Phenylobacterium hankyongense</name>
    <dbReference type="NCBI Taxonomy" id="1813876"/>
    <lineage>
        <taxon>Bacteria</taxon>
        <taxon>Pseudomonadati</taxon>
        <taxon>Pseudomonadota</taxon>
        <taxon>Alphaproteobacteria</taxon>
        <taxon>Caulobacterales</taxon>
        <taxon>Caulobacteraceae</taxon>
        <taxon>Phenylobacterium</taxon>
    </lineage>
</organism>
<evidence type="ECO:0000256" key="8">
    <source>
        <dbReference type="ARBA" id="ARBA00023012"/>
    </source>
</evidence>
<keyword evidence="12" id="KW-1133">Transmembrane helix</keyword>
<dbReference type="Pfam" id="PF00072">
    <property type="entry name" value="Response_reg"/>
    <property type="match status" value="1"/>
</dbReference>
<comment type="caution">
    <text evidence="15">The sequence shown here is derived from an EMBL/GenBank/DDBJ whole genome shotgun (WGS) entry which is preliminary data.</text>
</comment>
<dbReference type="PRINTS" id="PR00344">
    <property type="entry name" value="BCTRLSENSOR"/>
</dbReference>
<keyword evidence="7" id="KW-0067">ATP-binding</keyword>
<dbReference type="EMBL" id="QFYP01000001">
    <property type="protein sequence ID" value="RAK59017.1"/>
    <property type="molecule type" value="Genomic_DNA"/>
</dbReference>
<dbReference type="FunFam" id="1.10.287.130:FF:000002">
    <property type="entry name" value="Two-component osmosensing histidine kinase"/>
    <property type="match status" value="1"/>
</dbReference>
<evidence type="ECO:0000256" key="4">
    <source>
        <dbReference type="ARBA" id="ARBA00022679"/>
    </source>
</evidence>
<dbReference type="InterPro" id="IPR036097">
    <property type="entry name" value="HisK_dim/P_sf"/>
</dbReference>
<feature type="transmembrane region" description="Helical" evidence="12">
    <location>
        <begin position="84"/>
        <end position="107"/>
    </location>
</feature>
<keyword evidence="6 15" id="KW-0418">Kinase</keyword>
<dbReference type="FunFam" id="3.30.565.10:FF:000010">
    <property type="entry name" value="Sensor histidine kinase RcsC"/>
    <property type="match status" value="1"/>
</dbReference>
<dbReference type="AlphaFoldDB" id="A0A328AWM9"/>
<dbReference type="GO" id="GO:0005524">
    <property type="term" value="F:ATP binding"/>
    <property type="evidence" value="ECO:0007669"/>
    <property type="project" value="UniProtKB-KW"/>
</dbReference>
<keyword evidence="12" id="KW-0812">Transmembrane</keyword>
<proteinExistence type="predicted"/>
<dbReference type="GO" id="GO:0000155">
    <property type="term" value="F:phosphorelay sensor kinase activity"/>
    <property type="evidence" value="ECO:0007669"/>
    <property type="project" value="InterPro"/>
</dbReference>
<accession>A0A328AWM9</accession>
<dbReference type="PROSITE" id="PS50109">
    <property type="entry name" value="HIS_KIN"/>
    <property type="match status" value="1"/>
</dbReference>
<evidence type="ECO:0000256" key="2">
    <source>
        <dbReference type="ARBA" id="ARBA00012438"/>
    </source>
</evidence>
<dbReference type="InterPro" id="IPR011006">
    <property type="entry name" value="CheY-like_superfamily"/>
</dbReference>
<reference evidence="16" key="1">
    <citation type="submission" date="2018-05" db="EMBL/GenBank/DDBJ databases">
        <authorList>
            <person name="Li X."/>
        </authorList>
    </citation>
    <scope>NUCLEOTIDE SEQUENCE [LARGE SCALE GENOMIC DNA]</scope>
    <source>
        <strain evidence="16">HKS-05</strain>
    </source>
</reference>
<feature type="transmembrane region" description="Helical" evidence="12">
    <location>
        <begin position="138"/>
        <end position="156"/>
    </location>
</feature>
<dbReference type="InterPro" id="IPR003594">
    <property type="entry name" value="HATPase_dom"/>
</dbReference>
<feature type="transmembrane region" description="Helical" evidence="12">
    <location>
        <begin position="165"/>
        <end position="183"/>
    </location>
</feature>
<dbReference type="PANTHER" id="PTHR45339">
    <property type="entry name" value="HYBRID SIGNAL TRANSDUCTION HISTIDINE KINASE J"/>
    <property type="match status" value="1"/>
</dbReference>
<dbReference type="OrthoDB" id="9801651at2"/>
<comment type="catalytic activity">
    <reaction evidence="1">
        <text>ATP + protein L-histidine = ADP + protein N-phospho-L-histidine.</text>
        <dbReference type="EC" id="2.7.13.3"/>
    </reaction>
</comment>
<name>A0A328AWM9_9CAUL</name>
<comment type="subunit">
    <text evidence="9">At low DSF concentrations, interacts with RpfF.</text>
</comment>
<dbReference type="InterPro" id="IPR004358">
    <property type="entry name" value="Sig_transdc_His_kin-like_C"/>
</dbReference>
<dbReference type="SUPFAM" id="SSF52172">
    <property type="entry name" value="CheY-like"/>
    <property type="match status" value="1"/>
</dbReference>
<dbReference type="CDD" id="cd16922">
    <property type="entry name" value="HATPase_EvgS-ArcB-TorS-like"/>
    <property type="match status" value="1"/>
</dbReference>
<dbReference type="InterPro" id="IPR005467">
    <property type="entry name" value="His_kinase_dom"/>
</dbReference>
<dbReference type="EC" id="2.7.13.3" evidence="2"/>
<evidence type="ECO:0000259" key="14">
    <source>
        <dbReference type="PROSITE" id="PS50110"/>
    </source>
</evidence>